<comment type="caution">
    <text evidence="1">The sequence shown here is derived from an EMBL/GenBank/DDBJ whole genome shotgun (WGS) entry which is preliminary data.</text>
</comment>
<evidence type="ECO:0000313" key="1">
    <source>
        <dbReference type="EMBL" id="KAL0337960.1"/>
    </source>
</evidence>
<reference evidence="1" key="1">
    <citation type="submission" date="2020-06" db="EMBL/GenBank/DDBJ databases">
        <authorList>
            <person name="Li T."/>
            <person name="Hu X."/>
            <person name="Zhang T."/>
            <person name="Song X."/>
            <person name="Zhang H."/>
            <person name="Dai N."/>
            <person name="Sheng W."/>
            <person name="Hou X."/>
            <person name="Wei L."/>
        </authorList>
    </citation>
    <scope>NUCLEOTIDE SEQUENCE</scope>
    <source>
        <strain evidence="1">KEN8</strain>
        <tissue evidence="1">Leaf</tissue>
    </source>
</reference>
<dbReference type="SUPFAM" id="SSF48371">
    <property type="entry name" value="ARM repeat"/>
    <property type="match status" value="1"/>
</dbReference>
<dbReference type="EMBL" id="JACGWM010000012">
    <property type="protein sequence ID" value="KAL0337960.1"/>
    <property type="molecule type" value="Genomic_DNA"/>
</dbReference>
<dbReference type="PANTHER" id="PTHR46087">
    <property type="entry name" value="PUTATIVE, EXPRESSED-RELATED"/>
    <property type="match status" value="1"/>
</dbReference>
<dbReference type="InterPro" id="IPR055296">
    <property type="entry name" value="SRL2-like"/>
</dbReference>
<proteinExistence type="predicted"/>
<name>A0AAW2N4T1_9LAMI</name>
<sequence length="506" mass="56991">MSAAVSGVISRQVLPACGSLCFFCPALRERSRQPVKRYKKLISDIFPKSLDEEPNDRKIGKLCEYAAKNPLRIPKIANSLEQRCYKELRNENFRAVKVVMCIYRKFLSACKEQMPLFANSLLTIINTLLDQTSQDEMLVIGCHSVFDFVNNQNDGTYMFNLEGLIPKLCQLAQEQGDDERAENLRAAALQALSAMVWFMGENSHISVEFDNIVSVVLENYRGQDKESEEDNKTEGAATPDQGVARVPSWRLIVDEKGQLNVTAEESKSPSFWSRVCLQNMAKLGKEATTMRRVLESLFRYFDNGNLWPIQFGIAFPVLKDMQLVMDDSGQNTHFLLSILIKHLDHKNVLKLPDMQLDIVEVVTALVRLTKVQSSVAIVSAVGDAGLILDAFPEALFHQLIPAMLHPDYVTRIGAHQIFSVVLVPTSVCPQTTSTVTVAKKNNMAVPRTLSRTVSVFSSSAALFEKLKNQKVEYIASDIHRHQKPLMLQQPTQVKNRYVPLVFYLTF</sequence>
<dbReference type="InterPro" id="IPR049152">
    <property type="entry name" value="EFR3-like_ARM"/>
</dbReference>
<organism evidence="1">
    <name type="scientific">Sesamum calycinum</name>
    <dbReference type="NCBI Taxonomy" id="2727403"/>
    <lineage>
        <taxon>Eukaryota</taxon>
        <taxon>Viridiplantae</taxon>
        <taxon>Streptophyta</taxon>
        <taxon>Embryophyta</taxon>
        <taxon>Tracheophyta</taxon>
        <taxon>Spermatophyta</taxon>
        <taxon>Magnoliopsida</taxon>
        <taxon>eudicotyledons</taxon>
        <taxon>Gunneridae</taxon>
        <taxon>Pentapetalae</taxon>
        <taxon>asterids</taxon>
        <taxon>lamiids</taxon>
        <taxon>Lamiales</taxon>
        <taxon>Pedaliaceae</taxon>
        <taxon>Sesamum</taxon>
    </lineage>
</organism>
<dbReference type="InterPro" id="IPR016024">
    <property type="entry name" value="ARM-type_fold"/>
</dbReference>
<dbReference type="PANTHER" id="PTHR46087:SF9">
    <property type="entry name" value="ARM REPEAT SUPERFAMILY PROTEIN"/>
    <property type="match status" value="1"/>
</dbReference>
<gene>
    <name evidence="1" type="ORF">Scaly_2071100</name>
</gene>
<dbReference type="Gene3D" id="1.25.10.10">
    <property type="entry name" value="Leucine-rich Repeat Variant"/>
    <property type="match status" value="1"/>
</dbReference>
<protein>
    <submittedName>
        <fullName evidence="1">Protein SEMI-ROLLED LEAF 2</fullName>
    </submittedName>
</protein>
<dbReference type="AlphaFoldDB" id="A0AAW2N4T1"/>
<dbReference type="Pfam" id="PF21052">
    <property type="entry name" value="EFR3_ARM"/>
    <property type="match status" value="1"/>
</dbReference>
<dbReference type="InterPro" id="IPR011989">
    <property type="entry name" value="ARM-like"/>
</dbReference>
<reference evidence="1" key="2">
    <citation type="journal article" date="2024" name="Plant">
        <title>Genomic evolution and insights into agronomic trait innovations of Sesamum species.</title>
        <authorList>
            <person name="Miao H."/>
            <person name="Wang L."/>
            <person name="Qu L."/>
            <person name="Liu H."/>
            <person name="Sun Y."/>
            <person name="Le M."/>
            <person name="Wang Q."/>
            <person name="Wei S."/>
            <person name="Zheng Y."/>
            <person name="Lin W."/>
            <person name="Duan Y."/>
            <person name="Cao H."/>
            <person name="Xiong S."/>
            <person name="Wang X."/>
            <person name="Wei L."/>
            <person name="Li C."/>
            <person name="Ma Q."/>
            <person name="Ju M."/>
            <person name="Zhao R."/>
            <person name="Li G."/>
            <person name="Mu C."/>
            <person name="Tian Q."/>
            <person name="Mei H."/>
            <person name="Zhang T."/>
            <person name="Gao T."/>
            <person name="Zhang H."/>
        </authorList>
    </citation>
    <scope>NUCLEOTIDE SEQUENCE</scope>
    <source>
        <strain evidence="1">KEN8</strain>
    </source>
</reference>
<accession>A0AAW2N4T1</accession>